<dbReference type="Gene3D" id="2.130.10.10">
    <property type="entry name" value="YVTN repeat-like/Quinoprotein amine dehydrogenase"/>
    <property type="match status" value="1"/>
</dbReference>
<dbReference type="SUPFAM" id="SSF50978">
    <property type="entry name" value="WD40 repeat-like"/>
    <property type="match status" value="1"/>
</dbReference>
<dbReference type="InterPro" id="IPR015943">
    <property type="entry name" value="WD40/YVTN_repeat-like_dom_sf"/>
</dbReference>
<dbReference type="PROSITE" id="PS50082">
    <property type="entry name" value="WD_REPEATS_2"/>
    <property type="match status" value="1"/>
</dbReference>
<keyword evidence="5 8" id="KW-0227">DNA damage</keyword>
<evidence type="ECO:0000256" key="4">
    <source>
        <dbReference type="ARBA" id="ARBA00022737"/>
    </source>
</evidence>
<feature type="repeat" description="WD" evidence="7">
    <location>
        <begin position="321"/>
        <end position="337"/>
    </location>
</feature>
<feature type="region of interest" description="Disordered" evidence="9">
    <location>
        <begin position="34"/>
        <end position="105"/>
    </location>
</feature>
<accession>A0AAV5RRY8</accession>
<keyword evidence="3 7" id="KW-0853">WD repeat</keyword>
<evidence type="ECO:0000256" key="9">
    <source>
        <dbReference type="SAM" id="MobiDB-lite"/>
    </source>
</evidence>
<reference evidence="10 11" key="1">
    <citation type="journal article" date="2023" name="Elife">
        <title>Identification of key yeast species and microbe-microbe interactions impacting larval growth of Drosophila in the wild.</title>
        <authorList>
            <person name="Mure A."/>
            <person name="Sugiura Y."/>
            <person name="Maeda R."/>
            <person name="Honda K."/>
            <person name="Sakurai N."/>
            <person name="Takahashi Y."/>
            <person name="Watada M."/>
            <person name="Katoh T."/>
            <person name="Gotoh A."/>
            <person name="Gotoh Y."/>
            <person name="Taniguchi I."/>
            <person name="Nakamura K."/>
            <person name="Hayashi T."/>
            <person name="Katayama T."/>
            <person name="Uemura T."/>
            <person name="Hattori Y."/>
        </authorList>
    </citation>
    <scope>NUCLEOTIDE SEQUENCE [LARGE SCALE GENOMIC DNA]</scope>
    <source>
        <strain evidence="10 11">SB-73</strain>
    </source>
</reference>
<dbReference type="InterPro" id="IPR050853">
    <property type="entry name" value="WD_repeat_DNA-damage-binding"/>
</dbReference>
<dbReference type="GO" id="GO:0003677">
    <property type="term" value="F:DNA binding"/>
    <property type="evidence" value="ECO:0007669"/>
    <property type="project" value="UniProtKB-UniRule"/>
</dbReference>
<keyword evidence="6 8" id="KW-0238">DNA-binding</keyword>
<evidence type="ECO:0000256" key="2">
    <source>
        <dbReference type="ARBA" id="ARBA00021132"/>
    </source>
</evidence>
<evidence type="ECO:0000313" key="10">
    <source>
        <dbReference type="EMBL" id="GMM53299.1"/>
    </source>
</evidence>
<evidence type="ECO:0000256" key="7">
    <source>
        <dbReference type="PROSITE-ProRule" id="PRU00221"/>
    </source>
</evidence>
<comment type="similarity">
    <text evidence="1 8">Belongs to the WD repeat DDB2/WDR76 family.</text>
</comment>
<dbReference type="PANTHER" id="PTHR14773">
    <property type="entry name" value="WD REPEAT-CONTAINING PROTEIN 76"/>
    <property type="match status" value="1"/>
</dbReference>
<dbReference type="InterPro" id="IPR001680">
    <property type="entry name" value="WD40_rpt"/>
</dbReference>
<comment type="caution">
    <text evidence="10">The sequence shown here is derived from an EMBL/GenBank/DDBJ whole genome shotgun (WGS) entry which is preliminary data.</text>
</comment>
<dbReference type="AlphaFoldDB" id="A0AAV5RRY8"/>
<evidence type="ECO:0000313" key="11">
    <source>
        <dbReference type="Proteomes" id="UP001362899"/>
    </source>
</evidence>
<gene>
    <name evidence="10" type="ORF">DASB73_042620</name>
</gene>
<proteinExistence type="inferred from homology"/>
<feature type="compositionally biased region" description="Basic and acidic residues" evidence="9">
    <location>
        <begin position="94"/>
        <end position="105"/>
    </location>
</feature>
<feature type="compositionally biased region" description="Polar residues" evidence="9">
    <location>
        <begin position="40"/>
        <end position="54"/>
    </location>
</feature>
<dbReference type="GO" id="GO:0006974">
    <property type="term" value="P:DNA damage response"/>
    <property type="evidence" value="ECO:0007669"/>
    <property type="project" value="UniProtKB-KW"/>
</dbReference>
<dbReference type="SMART" id="SM00320">
    <property type="entry name" value="WD40"/>
    <property type="match status" value="5"/>
</dbReference>
<dbReference type="InterPro" id="IPR019775">
    <property type="entry name" value="WD40_repeat_CS"/>
</dbReference>
<dbReference type="GO" id="GO:2000001">
    <property type="term" value="P:regulation of DNA damage checkpoint"/>
    <property type="evidence" value="ECO:0007669"/>
    <property type="project" value="TreeGrafter"/>
</dbReference>
<dbReference type="InterPro" id="IPR036322">
    <property type="entry name" value="WD40_repeat_dom_sf"/>
</dbReference>
<keyword evidence="4" id="KW-0677">Repeat</keyword>
<sequence length="522" mass="58852">MVLSELEKQRLKNIERNKKALQEFQLREASNLAFEEGKSNKGSQNNATLGVSSSKSKRKANVDPPPRRIRNLRKHGINEEDRKKYLDTPVSDSAKPDKQAENTRKEGEIKAKDLIQNQQFDQALAVMQQFREISAGDLFDSDAPVKNKDIGELRSKMLDLVADERNIKIIPERITTMCFHPSESKTIVFAGDKVGNVSLWDASMEEDKGLISFNFHSRNITNIVFDRNEYQKVFTSSHDQSIRVLDLEHQKSSEICVLDGDESNGITDCHISGNTMYYSTLSGLLGRQDLREKPSIKHKTLTLSAKKIGGFSINPANDFQIATASLDRTMKIWDLRNPPAADYDYDYSALITGVYNSRLSISSTSWNNANQIVCNGYDNTINIFDVDNLLDTPIVKTELSLEPKVEKDSEPSIEEIEPEASYVSLEPKVRLQHNCQTGRWVTILKSRWQEMPKDGINKFIIGNMSRFADAFVGNGEQVAHLSTDQMTAVPAACCFHRSENWVVGGNSSGKVYLWTNEKLTDN</sequence>
<feature type="compositionally biased region" description="Basic and acidic residues" evidence="9">
    <location>
        <begin position="76"/>
        <end position="86"/>
    </location>
</feature>
<name>A0AAV5RRY8_STABA</name>
<evidence type="ECO:0000256" key="8">
    <source>
        <dbReference type="RuleBase" id="RU365004"/>
    </source>
</evidence>
<evidence type="ECO:0000256" key="3">
    <source>
        <dbReference type="ARBA" id="ARBA00022574"/>
    </source>
</evidence>
<evidence type="ECO:0000256" key="1">
    <source>
        <dbReference type="ARBA" id="ARBA00005434"/>
    </source>
</evidence>
<organism evidence="10 11">
    <name type="scientific">Starmerella bacillaris</name>
    <name type="common">Yeast</name>
    <name type="synonym">Candida zemplinina</name>
    <dbReference type="NCBI Taxonomy" id="1247836"/>
    <lineage>
        <taxon>Eukaryota</taxon>
        <taxon>Fungi</taxon>
        <taxon>Dikarya</taxon>
        <taxon>Ascomycota</taxon>
        <taxon>Saccharomycotina</taxon>
        <taxon>Dipodascomycetes</taxon>
        <taxon>Dipodascales</taxon>
        <taxon>Trichomonascaceae</taxon>
        <taxon>Starmerella</taxon>
    </lineage>
</organism>
<dbReference type="PROSITE" id="PS00678">
    <property type="entry name" value="WD_REPEATS_1"/>
    <property type="match status" value="1"/>
</dbReference>
<dbReference type="Pfam" id="PF00400">
    <property type="entry name" value="WD40"/>
    <property type="match status" value="1"/>
</dbReference>
<dbReference type="GO" id="GO:0005634">
    <property type="term" value="C:nucleus"/>
    <property type="evidence" value="ECO:0007669"/>
    <property type="project" value="TreeGrafter"/>
</dbReference>
<dbReference type="Proteomes" id="UP001362899">
    <property type="component" value="Unassembled WGS sequence"/>
</dbReference>
<evidence type="ECO:0000256" key="5">
    <source>
        <dbReference type="ARBA" id="ARBA00022763"/>
    </source>
</evidence>
<protein>
    <recommendedName>
        <fullName evidence="2 8">DNA damage-binding protein CMR1</fullName>
    </recommendedName>
</protein>
<keyword evidence="11" id="KW-1185">Reference proteome</keyword>
<comment type="function">
    <text evidence="8">DNA-binding protein that binds to both single- and double-stranded DNA. Binds preferentially to UV-damaged DNA. May be involved in DNA-metabolic processes.</text>
</comment>
<dbReference type="PANTHER" id="PTHR14773:SF0">
    <property type="entry name" value="WD REPEAT-CONTAINING PROTEIN 76"/>
    <property type="match status" value="1"/>
</dbReference>
<dbReference type="EMBL" id="BTGC01000008">
    <property type="protein sequence ID" value="GMM53299.1"/>
    <property type="molecule type" value="Genomic_DNA"/>
</dbReference>
<evidence type="ECO:0000256" key="6">
    <source>
        <dbReference type="ARBA" id="ARBA00023125"/>
    </source>
</evidence>